<dbReference type="InterPro" id="IPR006710">
    <property type="entry name" value="Glyco_hydro_43"/>
</dbReference>
<keyword evidence="6 9" id="KW-0326">Glycosidase</keyword>
<keyword evidence="2" id="KW-0858">Xylan degradation</keyword>
<dbReference type="SMART" id="SM00606">
    <property type="entry name" value="CBD_IV"/>
    <property type="match status" value="1"/>
</dbReference>
<evidence type="ECO:0000256" key="11">
    <source>
        <dbReference type="SAM" id="SignalP"/>
    </source>
</evidence>
<dbReference type="AlphaFoldDB" id="A0A9D1JIT3"/>
<keyword evidence="10" id="KW-0812">Transmembrane</keyword>
<dbReference type="CDD" id="cd18618">
    <property type="entry name" value="GH43_Xsa43E-like"/>
    <property type="match status" value="1"/>
</dbReference>
<keyword evidence="10" id="KW-1133">Transmembrane helix</keyword>
<evidence type="ECO:0000256" key="6">
    <source>
        <dbReference type="ARBA" id="ARBA00023295"/>
    </source>
</evidence>
<dbReference type="Pfam" id="PF03422">
    <property type="entry name" value="CBM_6"/>
    <property type="match status" value="1"/>
</dbReference>
<accession>A0A9D1JIT3</accession>
<evidence type="ECO:0000313" key="13">
    <source>
        <dbReference type="EMBL" id="HIS25050.1"/>
    </source>
</evidence>
<proteinExistence type="inferred from homology"/>
<sequence length="515" mass="55953">MKKAISAISASLLLAQPMAAAEFYGTNPIVQDKYTADPAPMVVGDTLYVYTSHDEDELIDGFYTMFEWCCYSTTDMVNWTDHGVVFSLEDIEWAEDRAWAPQAVERNGKYYLYCPVHKKNGGMAIAVGVSDSPTGPFVDIGEPLIDEGDWNDIDPTVFIDDDGQAYLYFGNPELRYVLLNEDMVSYDKEVGIVKVPMTQESFGKGGHATGTTYAEGPWFYKRGDIYYMVYAAFAEGAGSEHIAYSTSSSPTGPWEYQGVIMTEEGGTYTNHPGIVDFKGHSYLFYHTAQLQGGGLFNRSVCVAEFEYNDDGTIDTIAKPDGVKAISTFNPFNQVGANTYCYIEGIDKVVSDDGTYEFTKINDGNYIKMAAVNFGSGADTFTASVKPEIGGSIELRLDSVDGKLVGTLEVPAAAEGTEAEYTTLSTEVSGADGVHDLYIVFTSSSPRDAMNLQWWQFEGSGAADQEEPVSMTDSSSSDSKPNTAVILAIAAVAAIVVAAIITIVVSSKKKKNKKAE</sequence>
<feature type="active site" description="Proton donor" evidence="7">
    <location>
        <position position="215"/>
    </location>
</feature>
<evidence type="ECO:0000256" key="9">
    <source>
        <dbReference type="RuleBase" id="RU361187"/>
    </source>
</evidence>
<protein>
    <submittedName>
        <fullName evidence="13">Family 43 glycosylhydrolase</fullName>
    </submittedName>
</protein>
<evidence type="ECO:0000256" key="10">
    <source>
        <dbReference type="SAM" id="Phobius"/>
    </source>
</evidence>
<evidence type="ECO:0000256" key="7">
    <source>
        <dbReference type="PIRSR" id="PIRSR606710-1"/>
    </source>
</evidence>
<evidence type="ECO:0000256" key="3">
    <source>
        <dbReference type="ARBA" id="ARBA00022729"/>
    </source>
</evidence>
<evidence type="ECO:0000259" key="12">
    <source>
        <dbReference type="PROSITE" id="PS51175"/>
    </source>
</evidence>
<dbReference type="Gene3D" id="2.60.120.260">
    <property type="entry name" value="Galactose-binding domain-like"/>
    <property type="match status" value="1"/>
</dbReference>
<dbReference type="InterPro" id="IPR008979">
    <property type="entry name" value="Galactose-bd-like_sf"/>
</dbReference>
<keyword evidence="10" id="KW-0472">Membrane</keyword>
<dbReference type="PROSITE" id="PS51175">
    <property type="entry name" value="CBM6"/>
    <property type="match status" value="1"/>
</dbReference>
<dbReference type="InterPro" id="IPR052176">
    <property type="entry name" value="Glycosyl_Hydrlase_43_Enz"/>
</dbReference>
<dbReference type="SUPFAM" id="SSF49785">
    <property type="entry name" value="Galactose-binding domain-like"/>
    <property type="match status" value="1"/>
</dbReference>
<evidence type="ECO:0000256" key="1">
    <source>
        <dbReference type="ARBA" id="ARBA00009865"/>
    </source>
</evidence>
<dbReference type="PANTHER" id="PTHR43772:SF2">
    <property type="entry name" value="PUTATIVE (AFU_ORTHOLOGUE AFUA_2G04480)-RELATED"/>
    <property type="match status" value="1"/>
</dbReference>
<dbReference type="SUPFAM" id="SSF75005">
    <property type="entry name" value="Arabinanase/levansucrase/invertase"/>
    <property type="match status" value="1"/>
</dbReference>
<evidence type="ECO:0000256" key="2">
    <source>
        <dbReference type="ARBA" id="ARBA00022651"/>
    </source>
</evidence>
<dbReference type="EMBL" id="DVIR01000059">
    <property type="protein sequence ID" value="HIS25050.1"/>
    <property type="molecule type" value="Genomic_DNA"/>
</dbReference>
<dbReference type="Gene3D" id="2.115.10.20">
    <property type="entry name" value="Glycosyl hydrolase domain, family 43"/>
    <property type="match status" value="1"/>
</dbReference>
<keyword evidence="4 9" id="KW-0378">Hydrolase</keyword>
<feature type="signal peptide" evidence="11">
    <location>
        <begin position="1"/>
        <end position="20"/>
    </location>
</feature>
<dbReference type="PANTHER" id="PTHR43772">
    <property type="entry name" value="ENDO-1,4-BETA-XYLANASE"/>
    <property type="match status" value="1"/>
</dbReference>
<feature type="site" description="Important for catalytic activity, responsible for pKa modulation of the active site Glu and correct orientation of both the proton donor and substrate" evidence="8">
    <location>
        <position position="154"/>
    </location>
</feature>
<feature type="chain" id="PRO_5038384425" evidence="11">
    <location>
        <begin position="21"/>
        <end position="515"/>
    </location>
</feature>
<evidence type="ECO:0000256" key="8">
    <source>
        <dbReference type="PIRSR" id="PIRSR606710-2"/>
    </source>
</evidence>
<keyword evidence="2" id="KW-0624">Polysaccharide degradation</keyword>
<reference evidence="13" key="2">
    <citation type="journal article" date="2021" name="PeerJ">
        <title>Extensive microbial diversity within the chicken gut microbiome revealed by metagenomics and culture.</title>
        <authorList>
            <person name="Gilroy R."/>
            <person name="Ravi A."/>
            <person name="Getino M."/>
            <person name="Pursley I."/>
            <person name="Horton D.L."/>
            <person name="Alikhan N.F."/>
            <person name="Baker D."/>
            <person name="Gharbi K."/>
            <person name="Hall N."/>
            <person name="Watson M."/>
            <person name="Adriaenssens E.M."/>
            <person name="Foster-Nyarko E."/>
            <person name="Jarju S."/>
            <person name="Secka A."/>
            <person name="Antonio M."/>
            <person name="Oren A."/>
            <person name="Chaudhuri R.R."/>
            <person name="La Ragione R."/>
            <person name="Hildebrand F."/>
            <person name="Pallen M.J."/>
        </authorList>
    </citation>
    <scope>NUCLEOTIDE SEQUENCE</scope>
    <source>
        <strain evidence="13">CHK157-1446</strain>
    </source>
</reference>
<dbReference type="InterPro" id="IPR005084">
    <property type="entry name" value="CBM6"/>
</dbReference>
<keyword evidence="3 11" id="KW-0732">Signal</keyword>
<evidence type="ECO:0000313" key="14">
    <source>
        <dbReference type="Proteomes" id="UP000823982"/>
    </source>
</evidence>
<dbReference type="GO" id="GO:0004553">
    <property type="term" value="F:hydrolase activity, hydrolyzing O-glycosyl compounds"/>
    <property type="evidence" value="ECO:0007669"/>
    <property type="project" value="InterPro"/>
</dbReference>
<comment type="similarity">
    <text evidence="1 9">Belongs to the glycosyl hydrolase 43 family.</text>
</comment>
<feature type="domain" description="CBM6" evidence="12">
    <location>
        <begin position="332"/>
        <end position="457"/>
    </location>
</feature>
<dbReference type="Pfam" id="PF04616">
    <property type="entry name" value="Glyco_hydro_43"/>
    <property type="match status" value="1"/>
</dbReference>
<dbReference type="InterPro" id="IPR006584">
    <property type="entry name" value="Cellulose-bd_IV"/>
</dbReference>
<dbReference type="GO" id="GO:0030246">
    <property type="term" value="F:carbohydrate binding"/>
    <property type="evidence" value="ECO:0007669"/>
    <property type="project" value="InterPro"/>
</dbReference>
<keyword evidence="5" id="KW-0119">Carbohydrate metabolism</keyword>
<feature type="transmembrane region" description="Helical" evidence="10">
    <location>
        <begin position="483"/>
        <end position="504"/>
    </location>
</feature>
<evidence type="ECO:0000256" key="5">
    <source>
        <dbReference type="ARBA" id="ARBA00023277"/>
    </source>
</evidence>
<dbReference type="GO" id="GO:0045493">
    <property type="term" value="P:xylan catabolic process"/>
    <property type="evidence" value="ECO:0007669"/>
    <property type="project" value="UniProtKB-KW"/>
</dbReference>
<dbReference type="InterPro" id="IPR023296">
    <property type="entry name" value="Glyco_hydro_beta-prop_sf"/>
</dbReference>
<evidence type="ECO:0000256" key="4">
    <source>
        <dbReference type="ARBA" id="ARBA00022801"/>
    </source>
</evidence>
<dbReference type="Proteomes" id="UP000823982">
    <property type="component" value="Unassembled WGS sequence"/>
</dbReference>
<organism evidence="13 14">
    <name type="scientific">Candidatus Faeciplasma gallinarum</name>
    <dbReference type="NCBI Taxonomy" id="2840799"/>
    <lineage>
        <taxon>Bacteria</taxon>
        <taxon>Bacillati</taxon>
        <taxon>Bacillota</taxon>
        <taxon>Clostridia</taxon>
        <taxon>Eubacteriales</taxon>
        <taxon>Oscillospiraceae</taxon>
        <taxon>Oscillospiraceae incertae sedis</taxon>
        <taxon>Candidatus Faeciplasma</taxon>
    </lineage>
</organism>
<reference evidence="13" key="1">
    <citation type="submission" date="2020-10" db="EMBL/GenBank/DDBJ databases">
        <authorList>
            <person name="Gilroy R."/>
        </authorList>
    </citation>
    <scope>NUCLEOTIDE SEQUENCE</scope>
    <source>
        <strain evidence="13">CHK157-1446</strain>
    </source>
</reference>
<name>A0A9D1JIT3_9FIRM</name>
<feature type="active site" description="Proton acceptor" evidence="7">
    <location>
        <position position="37"/>
    </location>
</feature>
<comment type="caution">
    <text evidence="13">The sequence shown here is derived from an EMBL/GenBank/DDBJ whole genome shotgun (WGS) entry which is preliminary data.</text>
</comment>
<gene>
    <name evidence="13" type="ORF">IAD01_06580</name>
</gene>
<dbReference type="CDD" id="cd04084">
    <property type="entry name" value="CBM6_xylanase-like"/>
    <property type="match status" value="1"/>
</dbReference>